<dbReference type="AlphaFoldDB" id="D6LIT7"/>
<evidence type="ECO:0000313" key="2">
    <source>
        <dbReference type="Proteomes" id="UP000003964"/>
    </source>
</evidence>
<gene>
    <name evidence="1" type="ORF">HMPREF0400_01652</name>
</gene>
<dbReference type="RefSeq" id="WP_008821551.1">
    <property type="nucleotide sequence ID" value="NZ_GG770383.1"/>
</dbReference>
<dbReference type="Proteomes" id="UP000003964">
    <property type="component" value="Unassembled WGS sequence"/>
</dbReference>
<name>D6LIT7_9FUSO</name>
<accession>D6LIT7</accession>
<evidence type="ECO:0000313" key="1">
    <source>
        <dbReference type="EMBL" id="EFG28313.2"/>
    </source>
</evidence>
<proteinExistence type="predicted"/>
<organism evidence="1 2">
    <name type="scientific">Fusobacterium periodonticum 1_1_41FAA</name>
    <dbReference type="NCBI Taxonomy" id="469621"/>
    <lineage>
        <taxon>Bacteria</taxon>
        <taxon>Fusobacteriati</taxon>
        <taxon>Fusobacteriota</taxon>
        <taxon>Fusobacteriia</taxon>
        <taxon>Fusobacteriales</taxon>
        <taxon>Fusobacteriaceae</taxon>
        <taxon>Fusobacterium</taxon>
    </lineage>
</organism>
<reference evidence="1 2" key="1">
    <citation type="submission" date="2010-03" db="EMBL/GenBank/DDBJ databases">
        <title>The Genome Sequence of Fusobacterium sp. 1_1_41FAA.</title>
        <authorList>
            <consortium name="The Broad Institute Genome Sequencing Platform"/>
            <person name="Ward D."/>
            <person name="Earl A."/>
            <person name="Feldgarden M."/>
            <person name="Gevers D."/>
            <person name="Young S.K."/>
            <person name="Zeng Q."/>
            <person name="Koehrsen M."/>
            <person name="Alvarado L."/>
            <person name="Berlin A."/>
            <person name="Borenstein D."/>
            <person name="Chapman S."/>
            <person name="Chen Z."/>
            <person name="Engels R."/>
            <person name="Freedman E."/>
            <person name="Gellesch M."/>
            <person name="Goldberg J."/>
            <person name="Griggs A."/>
            <person name="Gujja S."/>
            <person name="Heilman E."/>
            <person name="Heiman D."/>
            <person name="Hepburn T."/>
            <person name="Howarth C."/>
            <person name="Jen D."/>
            <person name="Larson L."/>
            <person name="Mehta T."/>
            <person name="Park D."/>
            <person name="Pearson M."/>
            <person name="Richards J."/>
            <person name="Roberts A."/>
            <person name="Saif S."/>
            <person name="Shea T."/>
            <person name="Shenoy N."/>
            <person name="Sisk P."/>
            <person name="Stolte C."/>
            <person name="Sykes S."/>
            <person name="Walk T."/>
            <person name="White J."/>
            <person name="Yandava C."/>
            <person name="Strauss J.C."/>
            <person name="Ambrose C.E."/>
            <person name="Allen-Vercoe E."/>
            <person name="Haas B."/>
            <person name="Henn M.R."/>
            <person name="Nusbaum C."/>
            <person name="Birren B."/>
        </authorList>
    </citation>
    <scope>NUCLEOTIDE SEQUENCE [LARGE SCALE GENOMIC DNA]</scope>
    <source>
        <strain evidence="1 2">1_1_41FAA</strain>
    </source>
</reference>
<protein>
    <submittedName>
        <fullName evidence="1">Uncharacterized protein</fullName>
    </submittedName>
</protein>
<sequence length="77" mass="9550">MEMKNENLKEMILKLTQKDIDELMEKTEKEEDKIFYNKLFNLILETKQEELIKKGYTNEKSILSFCWCKWCWKVYFI</sequence>
<dbReference type="EMBL" id="GG770383">
    <property type="protein sequence ID" value="EFG28313.2"/>
    <property type="molecule type" value="Genomic_DNA"/>
</dbReference>